<evidence type="ECO:0008006" key="3">
    <source>
        <dbReference type="Google" id="ProtNLM"/>
    </source>
</evidence>
<sequence>MTNHDAPEPVPATRRPADYLTEQERAVLDLESRTWTRTASKERAIAEELGLSVTSYYQLLAYVVTKPCAAHHAPAVVRRIRTMTEKNGRTAARFLPS</sequence>
<dbReference type="Proteomes" id="UP000000628">
    <property type="component" value="Chromosome"/>
</dbReference>
<dbReference type="KEGG" id="jde:Jden_2059"/>
<dbReference type="InterPro" id="IPR021678">
    <property type="entry name" value="DUF3263"/>
</dbReference>
<dbReference type="RefSeq" id="WP_015772325.1">
    <property type="nucleotide sequence ID" value="NC_013174.1"/>
</dbReference>
<organism evidence="1 2">
    <name type="scientific">Jonesia denitrificans (strain ATCC 14870 / DSM 20603 / BCRC 15368 / CIP 55.134 / JCM 11481 / NBRC 15587 / NCTC 10816 / Prevot 55134)</name>
    <name type="common">Listeria denitrificans</name>
    <dbReference type="NCBI Taxonomy" id="471856"/>
    <lineage>
        <taxon>Bacteria</taxon>
        <taxon>Bacillati</taxon>
        <taxon>Actinomycetota</taxon>
        <taxon>Actinomycetes</taxon>
        <taxon>Micrococcales</taxon>
        <taxon>Jonesiaceae</taxon>
        <taxon>Jonesia</taxon>
    </lineage>
</organism>
<dbReference type="STRING" id="471856.Jden_2059"/>
<protein>
    <recommendedName>
        <fullName evidence="3">DUF3263 domain-containing protein</fullName>
    </recommendedName>
</protein>
<dbReference type="EMBL" id="CP001706">
    <property type="protein sequence ID" value="ACV09697.1"/>
    <property type="molecule type" value="Genomic_DNA"/>
</dbReference>
<evidence type="ECO:0000313" key="1">
    <source>
        <dbReference type="EMBL" id="ACV09697.1"/>
    </source>
</evidence>
<dbReference type="Pfam" id="PF11662">
    <property type="entry name" value="DUF3263"/>
    <property type="match status" value="1"/>
</dbReference>
<dbReference type="OrthoDB" id="3268863at2"/>
<evidence type="ECO:0000313" key="2">
    <source>
        <dbReference type="Proteomes" id="UP000000628"/>
    </source>
</evidence>
<reference evidence="1 2" key="1">
    <citation type="journal article" date="2009" name="Stand. Genomic Sci.">
        <title>Complete genome sequence of Jonesia denitrificans type strain (Prevot 55134).</title>
        <authorList>
            <person name="Pukall R."/>
            <person name="Gehrich-Schroter G."/>
            <person name="Lapidus A."/>
            <person name="Nolan M."/>
            <person name="Glavina Del Rio T."/>
            <person name="Lucas S."/>
            <person name="Chen F."/>
            <person name="Tice H."/>
            <person name="Pitluck S."/>
            <person name="Cheng J.F."/>
            <person name="Copeland A."/>
            <person name="Saunders E."/>
            <person name="Brettin T."/>
            <person name="Detter J.C."/>
            <person name="Bruce D."/>
            <person name="Goodwin L."/>
            <person name="Pati A."/>
            <person name="Ivanova N."/>
            <person name="Mavromatis K."/>
            <person name="Ovchinnikova G."/>
            <person name="Chen A."/>
            <person name="Palaniappan K."/>
            <person name="Land M."/>
            <person name="Hauser L."/>
            <person name="Chang Y.J."/>
            <person name="Jeffries C.D."/>
            <person name="Chain P."/>
            <person name="Goker M."/>
            <person name="Bristow J."/>
            <person name="Eisen J.A."/>
            <person name="Markowitz V."/>
            <person name="Hugenholtz P."/>
            <person name="Kyrpides N.C."/>
            <person name="Klenk H.P."/>
            <person name="Han C."/>
        </authorList>
    </citation>
    <scope>NUCLEOTIDE SEQUENCE [LARGE SCALE GENOMIC DNA]</scope>
    <source>
        <strain evidence="2">ATCC 14870 / DSM 20603 / BCRC 15368 / CIP 55.134 / JCM 11481 / NBRC 15587 / NCTC 10816 / Prevot 55134</strain>
    </source>
</reference>
<dbReference type="HOGENOM" id="CLU_108860_1_1_11"/>
<accession>C7R0X3</accession>
<dbReference type="AlphaFoldDB" id="C7R0X3"/>
<keyword evidence="2" id="KW-1185">Reference proteome</keyword>
<proteinExistence type="predicted"/>
<name>C7R0X3_JONDD</name>
<gene>
    <name evidence="1" type="ordered locus">Jden_2059</name>
</gene>